<gene>
    <name evidence="8" type="primary">menA</name>
    <name evidence="10" type="ORF">BHAP_1955</name>
</gene>
<dbReference type="AlphaFoldDB" id="A0A261FVB6"/>
<keyword evidence="5 8" id="KW-0812">Transmembrane</keyword>
<keyword evidence="2 8" id="KW-0474">Menaquinone biosynthesis</keyword>
<feature type="transmembrane region" description="Helical" evidence="8">
    <location>
        <begin position="162"/>
        <end position="180"/>
    </location>
</feature>
<reference evidence="10 11" key="1">
    <citation type="journal article" date="2017" name="BMC Genomics">
        <title>Comparative genomic and phylogenomic analyses of the Bifidobacteriaceae family.</title>
        <authorList>
            <person name="Lugli G.A."/>
            <person name="Milani C."/>
            <person name="Turroni F."/>
            <person name="Duranti S."/>
            <person name="Mancabelli L."/>
            <person name="Mangifesta M."/>
            <person name="Ferrario C."/>
            <person name="Modesto M."/>
            <person name="Mattarelli P."/>
            <person name="Jiri K."/>
            <person name="van Sinderen D."/>
            <person name="Ventura M."/>
        </authorList>
    </citation>
    <scope>NUCLEOTIDE SEQUENCE [LARGE SCALE GENOMIC DNA]</scope>
    <source>
        <strain evidence="10 11">DSM 100202</strain>
    </source>
</reference>
<dbReference type="InterPro" id="IPR026046">
    <property type="entry name" value="UBIAD1"/>
</dbReference>
<dbReference type="HAMAP" id="MF_01937">
    <property type="entry name" value="MenA_1"/>
    <property type="match status" value="1"/>
</dbReference>
<dbReference type="GO" id="GO:0005886">
    <property type="term" value="C:plasma membrane"/>
    <property type="evidence" value="ECO:0007669"/>
    <property type="project" value="UniProtKB-SubCell"/>
</dbReference>
<dbReference type="OrthoDB" id="9767568at2"/>
<accession>A0A261FVB6</accession>
<keyword evidence="4 8" id="KW-0808">Transferase</keyword>
<feature type="transmembrane region" description="Helical" evidence="8">
    <location>
        <begin position="210"/>
        <end position="231"/>
    </location>
</feature>
<dbReference type="EMBL" id="MWWY01000042">
    <property type="protein sequence ID" value="OZG62925.1"/>
    <property type="molecule type" value="Genomic_DNA"/>
</dbReference>
<feature type="transmembrane region" description="Helical" evidence="8">
    <location>
        <begin position="319"/>
        <end position="339"/>
    </location>
</feature>
<evidence type="ECO:0000256" key="2">
    <source>
        <dbReference type="ARBA" id="ARBA00022428"/>
    </source>
</evidence>
<dbReference type="GO" id="GO:0042371">
    <property type="term" value="P:vitamin K biosynthetic process"/>
    <property type="evidence" value="ECO:0007669"/>
    <property type="project" value="TreeGrafter"/>
</dbReference>
<feature type="transmembrane region" description="Helical" evidence="8">
    <location>
        <begin position="16"/>
        <end position="35"/>
    </location>
</feature>
<organism evidence="10 11">
    <name type="scientific">Bifidobacterium hapali</name>
    <dbReference type="NCBI Taxonomy" id="1630172"/>
    <lineage>
        <taxon>Bacteria</taxon>
        <taxon>Bacillati</taxon>
        <taxon>Actinomycetota</taxon>
        <taxon>Actinomycetes</taxon>
        <taxon>Bifidobacteriales</taxon>
        <taxon>Bifidobacteriaceae</taxon>
        <taxon>Bifidobacterium</taxon>
    </lineage>
</organism>
<comment type="subcellular location">
    <subcellularLocation>
        <location evidence="8">Cell membrane</location>
        <topology evidence="8">Multi-pass membrane protein</topology>
    </subcellularLocation>
    <subcellularLocation>
        <location evidence="1">Membrane</location>
        <topology evidence="1">Multi-pass membrane protein</topology>
    </subcellularLocation>
</comment>
<dbReference type="PANTHER" id="PTHR13929:SF0">
    <property type="entry name" value="UBIA PRENYLTRANSFERASE DOMAIN-CONTAINING PROTEIN 1"/>
    <property type="match status" value="1"/>
</dbReference>
<proteinExistence type="inferred from homology"/>
<comment type="pathway">
    <text evidence="8">Quinol/quinone metabolism; menaquinone biosynthesis; menaquinol from 1,4-dihydroxy-2-naphthoate: step 1/2.</text>
</comment>
<dbReference type="Proteomes" id="UP000216074">
    <property type="component" value="Unassembled WGS sequence"/>
</dbReference>
<protein>
    <recommendedName>
        <fullName evidence="8">1,4-dihydroxy-2-naphthoate octaprenyltransferase</fullName>
        <shortName evidence="8">DHNA-octaprenyltransferase</shortName>
        <ecNumber evidence="8">2.5.1.74</ecNumber>
    </recommendedName>
</protein>
<evidence type="ECO:0000256" key="7">
    <source>
        <dbReference type="ARBA" id="ARBA00023136"/>
    </source>
</evidence>
<keyword evidence="3 8" id="KW-1003">Cell membrane</keyword>
<evidence type="ECO:0000256" key="9">
    <source>
        <dbReference type="SAM" id="MobiDB-lite"/>
    </source>
</evidence>
<feature type="transmembrane region" description="Helical" evidence="8">
    <location>
        <begin position="345"/>
        <end position="367"/>
    </location>
</feature>
<evidence type="ECO:0000313" key="11">
    <source>
        <dbReference type="Proteomes" id="UP000216074"/>
    </source>
</evidence>
<dbReference type="GO" id="GO:0009234">
    <property type="term" value="P:menaquinone biosynthetic process"/>
    <property type="evidence" value="ECO:0007669"/>
    <property type="project" value="UniProtKB-UniRule"/>
</dbReference>
<feature type="region of interest" description="Disordered" evidence="9">
    <location>
        <begin position="109"/>
        <end position="143"/>
    </location>
</feature>
<feature type="compositionally biased region" description="Basic and acidic residues" evidence="9">
    <location>
        <begin position="109"/>
        <end position="118"/>
    </location>
</feature>
<feature type="transmembrane region" description="Helical" evidence="8">
    <location>
        <begin position="379"/>
        <end position="398"/>
    </location>
</feature>
<feature type="transmembrane region" description="Helical" evidence="8">
    <location>
        <begin position="186"/>
        <end position="203"/>
    </location>
</feature>
<evidence type="ECO:0000313" key="10">
    <source>
        <dbReference type="EMBL" id="OZG62925.1"/>
    </source>
</evidence>
<dbReference type="Pfam" id="PF01040">
    <property type="entry name" value="UbiA"/>
    <property type="match status" value="1"/>
</dbReference>
<dbReference type="PANTHER" id="PTHR13929">
    <property type="entry name" value="1,4-DIHYDROXY-2-NAPHTHOATE OCTAPRENYLTRANSFERASE"/>
    <property type="match status" value="1"/>
</dbReference>
<keyword evidence="6 8" id="KW-1133">Transmembrane helix</keyword>
<evidence type="ECO:0000256" key="6">
    <source>
        <dbReference type="ARBA" id="ARBA00022989"/>
    </source>
</evidence>
<dbReference type="EC" id="2.5.1.74" evidence="8"/>
<dbReference type="InterPro" id="IPR000537">
    <property type="entry name" value="UbiA_prenyltransferase"/>
</dbReference>
<keyword evidence="7 8" id="KW-0472">Membrane</keyword>
<evidence type="ECO:0000256" key="5">
    <source>
        <dbReference type="ARBA" id="ARBA00022692"/>
    </source>
</evidence>
<evidence type="ECO:0000256" key="1">
    <source>
        <dbReference type="ARBA" id="ARBA00004141"/>
    </source>
</evidence>
<evidence type="ECO:0000256" key="3">
    <source>
        <dbReference type="ARBA" id="ARBA00022475"/>
    </source>
</evidence>
<comment type="caution">
    <text evidence="10">The sequence shown here is derived from an EMBL/GenBank/DDBJ whole genome shotgun (WGS) entry which is preliminary data.</text>
</comment>
<comment type="function">
    <text evidence="8">Conversion of 1,4-dihydroxy-2-naphthoate (DHNA) to demethylmenaquinone (DMK).</text>
</comment>
<keyword evidence="11" id="KW-1185">Reference proteome</keyword>
<evidence type="ECO:0000256" key="8">
    <source>
        <dbReference type="HAMAP-Rule" id="MF_01937"/>
    </source>
</evidence>
<dbReference type="UniPathway" id="UPA00079">
    <property type="reaction ID" value="UER00168"/>
</dbReference>
<comment type="catalytic activity">
    <reaction evidence="8">
        <text>an all-trans-polyprenyl diphosphate + 1,4-dihydroxy-2-naphthoate + H(+) = a 2-demethylmenaquinol + CO2 + diphosphate</text>
        <dbReference type="Rhea" id="RHEA:26478"/>
        <dbReference type="Rhea" id="RHEA-COMP:9563"/>
        <dbReference type="Rhea" id="RHEA-COMP:9564"/>
        <dbReference type="ChEBI" id="CHEBI:11173"/>
        <dbReference type="ChEBI" id="CHEBI:15378"/>
        <dbReference type="ChEBI" id="CHEBI:16526"/>
        <dbReference type="ChEBI" id="CHEBI:33019"/>
        <dbReference type="ChEBI" id="CHEBI:55437"/>
        <dbReference type="ChEBI" id="CHEBI:58914"/>
        <dbReference type="EC" id="2.5.1.74"/>
    </reaction>
</comment>
<feature type="compositionally biased region" description="Low complexity" evidence="9">
    <location>
        <begin position="127"/>
        <end position="142"/>
    </location>
</feature>
<comment type="similarity">
    <text evidence="8">Belongs to the MenA family. Type 1 subfamily.</text>
</comment>
<evidence type="ECO:0000256" key="4">
    <source>
        <dbReference type="ARBA" id="ARBA00022679"/>
    </source>
</evidence>
<sequence>MHATWKLWLAGTRPRTLSASIAPVIVGAASAWGIFTHRGGWGLHCIDTTSEAPTAIGQPCDVWWYTIDGAILRFFGMTFLCIGVALFLQIAVNFANDYSDGIRGVDDGRSVPESHTADGSRTASSLPAQPAATAQPAAPAQPVTKVTKPQRLVASGVPPKQVLAAAGIAAALACICGLAASIISGQYWLIALGALCLLAGWFYTGGHQPYGYAGLGEVSVFVFFGLVATLGTEFVICQSFDGFGIPNVTRFDFAQPFADSWNGWVWFWQGQFGIDLTGLVAAVCCGLNAVLLLMVNNLRDITEDKQHGKRTLAVRLGERGARIALIVCLALDVLLVAILVTVLWFAWGMILLLSSLAVPVRIVRSIARHDFRWALADAGYWNLFFLILFVICMGASGIGQ</sequence>
<feature type="transmembrane region" description="Helical" evidence="8">
    <location>
        <begin position="276"/>
        <end position="298"/>
    </location>
</feature>
<feature type="transmembrane region" description="Helical" evidence="8">
    <location>
        <begin position="71"/>
        <end position="94"/>
    </location>
</feature>
<dbReference type="InterPro" id="IPR004657">
    <property type="entry name" value="MenA"/>
</dbReference>
<dbReference type="CDD" id="cd13962">
    <property type="entry name" value="PT_UbiA_UBIAD1"/>
    <property type="match status" value="1"/>
</dbReference>
<dbReference type="GO" id="GO:0046428">
    <property type="term" value="F:1,4-dihydroxy-2-naphthoate polyprenyltransferase activity"/>
    <property type="evidence" value="ECO:0007669"/>
    <property type="project" value="UniProtKB-UniRule"/>
</dbReference>
<name>A0A261FVB6_9BIFI</name>